<accession>A0ABU2BWH7</accession>
<sequence>MRSGRAAHVVATVVVAAAGLSSCGSDDEAQAVAALKSQIVANNSMVSDTAISDEQSTCIARGAVDAITVDRLQDYQILDDRLDVQKRLSEVPLSAKDADALAGVYLECSDAERIVEDRLVARLAPAGKSRAARRAKITACVRDAVTADVVRDILAQSFQKTGATAYTRLVEQLGACRG</sequence>
<dbReference type="Proteomes" id="UP001183648">
    <property type="component" value="Unassembled WGS sequence"/>
</dbReference>
<evidence type="ECO:0008006" key="3">
    <source>
        <dbReference type="Google" id="ProtNLM"/>
    </source>
</evidence>
<reference evidence="1 2" key="1">
    <citation type="submission" date="2023-07" db="EMBL/GenBank/DDBJ databases">
        <title>Sequencing the genomes of 1000 actinobacteria strains.</title>
        <authorList>
            <person name="Klenk H.-P."/>
        </authorList>
    </citation>
    <scope>NUCLEOTIDE SEQUENCE [LARGE SCALE GENOMIC DNA]</scope>
    <source>
        <strain evidence="1 2">DSM 19426</strain>
    </source>
</reference>
<dbReference type="EMBL" id="JAVDYG010000001">
    <property type="protein sequence ID" value="MDR7362726.1"/>
    <property type="molecule type" value="Genomic_DNA"/>
</dbReference>
<dbReference type="PROSITE" id="PS51257">
    <property type="entry name" value="PROKAR_LIPOPROTEIN"/>
    <property type="match status" value="1"/>
</dbReference>
<comment type="caution">
    <text evidence="1">The sequence shown here is derived from an EMBL/GenBank/DDBJ whole genome shotgun (WGS) entry which is preliminary data.</text>
</comment>
<protein>
    <recommendedName>
        <fullName evidence="3">DUF732 domain-containing protein</fullName>
    </recommendedName>
</protein>
<evidence type="ECO:0000313" key="2">
    <source>
        <dbReference type="Proteomes" id="UP001183648"/>
    </source>
</evidence>
<dbReference type="RefSeq" id="WP_310302057.1">
    <property type="nucleotide sequence ID" value="NZ_BAAAPS010000013.1"/>
</dbReference>
<organism evidence="1 2">
    <name type="scientific">Nocardioides marmoribigeumensis</name>
    <dbReference type="NCBI Taxonomy" id="433649"/>
    <lineage>
        <taxon>Bacteria</taxon>
        <taxon>Bacillati</taxon>
        <taxon>Actinomycetota</taxon>
        <taxon>Actinomycetes</taxon>
        <taxon>Propionibacteriales</taxon>
        <taxon>Nocardioidaceae</taxon>
        <taxon>Nocardioides</taxon>
    </lineage>
</organism>
<name>A0ABU2BWH7_9ACTN</name>
<gene>
    <name evidence="1" type="ORF">J2S63_002279</name>
</gene>
<evidence type="ECO:0000313" key="1">
    <source>
        <dbReference type="EMBL" id="MDR7362726.1"/>
    </source>
</evidence>
<proteinExistence type="predicted"/>
<keyword evidence="2" id="KW-1185">Reference proteome</keyword>